<dbReference type="RefSeq" id="WP_068659088.1">
    <property type="nucleotide sequence ID" value="NZ_CP017770.1"/>
</dbReference>
<keyword evidence="5" id="KW-0804">Transcription</keyword>
<gene>
    <name evidence="8" type="ORF">PNBC_13795</name>
</gene>
<dbReference type="InterPro" id="IPR013249">
    <property type="entry name" value="RNA_pol_sigma70_r4_t2"/>
</dbReference>
<dbReference type="PANTHER" id="PTHR43133:SF8">
    <property type="entry name" value="RNA POLYMERASE SIGMA FACTOR HI_1459-RELATED"/>
    <property type="match status" value="1"/>
</dbReference>
<dbReference type="InterPro" id="IPR013324">
    <property type="entry name" value="RNA_pol_sigma_r3/r4-like"/>
</dbReference>
<feature type="domain" description="RNA polymerase sigma factor 70 region 4 type 2" evidence="7">
    <location>
        <begin position="106"/>
        <end position="155"/>
    </location>
</feature>
<keyword evidence="2" id="KW-0805">Transcription regulation</keyword>
<dbReference type="InterPro" id="IPR014284">
    <property type="entry name" value="RNA_pol_sigma-70_dom"/>
</dbReference>
<dbReference type="STRING" id="1763538.LPB68_16065"/>
<evidence type="ECO:0008006" key="10">
    <source>
        <dbReference type="Google" id="ProtNLM"/>
    </source>
</evidence>
<name>A0A162RNS9_9BACL</name>
<comment type="caution">
    <text evidence="8">The sequence shown here is derived from an EMBL/GenBank/DDBJ whole genome shotgun (WGS) entry which is preliminary data.</text>
</comment>
<dbReference type="InterPro" id="IPR013325">
    <property type="entry name" value="RNA_pol_sigma_r2"/>
</dbReference>
<evidence type="ECO:0000256" key="3">
    <source>
        <dbReference type="ARBA" id="ARBA00023082"/>
    </source>
</evidence>
<dbReference type="Pfam" id="PF08281">
    <property type="entry name" value="Sigma70_r4_2"/>
    <property type="match status" value="1"/>
</dbReference>
<evidence type="ECO:0000256" key="4">
    <source>
        <dbReference type="ARBA" id="ARBA00023125"/>
    </source>
</evidence>
<dbReference type="InterPro" id="IPR007627">
    <property type="entry name" value="RNA_pol_sigma70_r2"/>
</dbReference>
<dbReference type="OrthoDB" id="2381154at2"/>
<evidence type="ECO:0000259" key="7">
    <source>
        <dbReference type="Pfam" id="PF08281"/>
    </source>
</evidence>
<organism evidence="8 9">
    <name type="scientific">Paenibacillus crassostreae</name>
    <dbReference type="NCBI Taxonomy" id="1763538"/>
    <lineage>
        <taxon>Bacteria</taxon>
        <taxon>Bacillati</taxon>
        <taxon>Bacillota</taxon>
        <taxon>Bacilli</taxon>
        <taxon>Bacillales</taxon>
        <taxon>Paenibacillaceae</taxon>
        <taxon>Paenibacillus</taxon>
    </lineage>
</organism>
<accession>A0A162RNS9</accession>
<dbReference type="InterPro" id="IPR036388">
    <property type="entry name" value="WH-like_DNA-bd_sf"/>
</dbReference>
<dbReference type="EMBL" id="LSFN01000021">
    <property type="protein sequence ID" value="OAB73577.1"/>
    <property type="molecule type" value="Genomic_DNA"/>
</dbReference>
<keyword evidence="9" id="KW-1185">Reference proteome</keyword>
<dbReference type="InterPro" id="IPR039425">
    <property type="entry name" value="RNA_pol_sigma-70-like"/>
</dbReference>
<evidence type="ECO:0000256" key="2">
    <source>
        <dbReference type="ARBA" id="ARBA00023015"/>
    </source>
</evidence>
<dbReference type="GO" id="GO:0006352">
    <property type="term" value="P:DNA-templated transcription initiation"/>
    <property type="evidence" value="ECO:0007669"/>
    <property type="project" value="InterPro"/>
</dbReference>
<dbReference type="NCBIfam" id="TIGR02937">
    <property type="entry name" value="sigma70-ECF"/>
    <property type="match status" value="1"/>
</dbReference>
<evidence type="ECO:0000313" key="8">
    <source>
        <dbReference type="EMBL" id="OAB73577.1"/>
    </source>
</evidence>
<dbReference type="SUPFAM" id="SSF88946">
    <property type="entry name" value="Sigma2 domain of RNA polymerase sigma factors"/>
    <property type="match status" value="1"/>
</dbReference>
<evidence type="ECO:0000256" key="1">
    <source>
        <dbReference type="ARBA" id="ARBA00010641"/>
    </source>
</evidence>
<dbReference type="Gene3D" id="1.10.1740.10">
    <property type="match status" value="1"/>
</dbReference>
<keyword evidence="4" id="KW-0238">DNA-binding</keyword>
<protein>
    <recommendedName>
        <fullName evidence="10">RNA polymerase subunit sigma</fullName>
    </recommendedName>
</protein>
<keyword evidence="3" id="KW-0731">Sigma factor</keyword>
<comment type="similarity">
    <text evidence="1">Belongs to the sigma-70 factor family. ECF subfamily.</text>
</comment>
<dbReference type="AlphaFoldDB" id="A0A162RNS9"/>
<proteinExistence type="inferred from homology"/>
<dbReference type="PANTHER" id="PTHR43133">
    <property type="entry name" value="RNA POLYMERASE ECF-TYPE SIGMA FACTO"/>
    <property type="match status" value="1"/>
</dbReference>
<dbReference type="Pfam" id="PF04542">
    <property type="entry name" value="Sigma70_r2"/>
    <property type="match status" value="1"/>
</dbReference>
<evidence type="ECO:0000256" key="5">
    <source>
        <dbReference type="ARBA" id="ARBA00023163"/>
    </source>
</evidence>
<reference evidence="8 9" key="1">
    <citation type="submission" date="2016-02" db="EMBL/GenBank/DDBJ databases">
        <title>Paenibacillus sp. LPB0068, isolated from Crassostrea gigas.</title>
        <authorList>
            <person name="Shin S.-K."/>
            <person name="Yi H."/>
        </authorList>
    </citation>
    <scope>NUCLEOTIDE SEQUENCE [LARGE SCALE GENOMIC DNA]</scope>
    <source>
        <strain evidence="8 9">LPB0068</strain>
    </source>
</reference>
<feature type="domain" description="RNA polymerase sigma-70 region 2" evidence="6">
    <location>
        <begin position="24"/>
        <end position="82"/>
    </location>
</feature>
<dbReference type="KEGG" id="pcx:LPB68_16065"/>
<dbReference type="Proteomes" id="UP000077134">
    <property type="component" value="Unassembled WGS sequence"/>
</dbReference>
<sequence>MLIHKKIETQIELKAQCEDLYTILQKHCLSITNNRWDADDLTQETLAKTLSFYSSKCEPNITMPLLRTIARNSWIDELRKKSKLQLGPIDECGHEDQSSEDLQEGLEQLMERLTPKQLLAFVMKEGFMYSLSEIANRLQIKETAVKALLYRARQKSQEHPGDFSHYWLNISQDWFKNRLLQAVKYESPTVLEELIIAISEPTIQKRVNKEFRSPVCIKFQSLSPIQMAA</sequence>
<dbReference type="SUPFAM" id="SSF88659">
    <property type="entry name" value="Sigma3 and sigma4 domains of RNA polymerase sigma factors"/>
    <property type="match status" value="1"/>
</dbReference>
<dbReference type="GO" id="GO:0016987">
    <property type="term" value="F:sigma factor activity"/>
    <property type="evidence" value="ECO:0007669"/>
    <property type="project" value="UniProtKB-KW"/>
</dbReference>
<evidence type="ECO:0000259" key="6">
    <source>
        <dbReference type="Pfam" id="PF04542"/>
    </source>
</evidence>
<evidence type="ECO:0000313" key="9">
    <source>
        <dbReference type="Proteomes" id="UP000077134"/>
    </source>
</evidence>
<dbReference type="Gene3D" id="1.10.10.10">
    <property type="entry name" value="Winged helix-like DNA-binding domain superfamily/Winged helix DNA-binding domain"/>
    <property type="match status" value="1"/>
</dbReference>
<dbReference type="GO" id="GO:0003677">
    <property type="term" value="F:DNA binding"/>
    <property type="evidence" value="ECO:0007669"/>
    <property type="project" value="UniProtKB-KW"/>
</dbReference>